<comment type="caution">
    <text evidence="1">The sequence shown here is derived from an EMBL/GenBank/DDBJ whole genome shotgun (WGS) entry which is preliminary data.</text>
</comment>
<proteinExistence type="predicted"/>
<accession>A0A8H4IWE3</accession>
<dbReference type="OrthoDB" id="419598at2759"/>
<evidence type="ECO:0000313" key="1">
    <source>
        <dbReference type="EMBL" id="KAF4306348.1"/>
    </source>
</evidence>
<name>A0A8H4IWE3_9PEZI</name>
<protein>
    <recommendedName>
        <fullName evidence="3">NmrA-like domain-containing protein</fullName>
    </recommendedName>
</protein>
<evidence type="ECO:0008006" key="3">
    <source>
        <dbReference type="Google" id="ProtNLM"/>
    </source>
</evidence>
<keyword evidence="2" id="KW-1185">Reference proteome</keyword>
<reference evidence="1" key="1">
    <citation type="submission" date="2020-04" db="EMBL/GenBank/DDBJ databases">
        <title>Genome Assembly and Annotation of Botryosphaeria dothidea sdau 11-99, a Latent Pathogen of Apple Fruit Ring Rot in China.</title>
        <authorList>
            <person name="Yu C."/>
            <person name="Diao Y."/>
            <person name="Lu Q."/>
            <person name="Zhao J."/>
            <person name="Cui S."/>
            <person name="Peng C."/>
            <person name="He B."/>
            <person name="Liu H."/>
        </authorList>
    </citation>
    <scope>NUCLEOTIDE SEQUENCE [LARGE SCALE GENOMIC DNA]</scope>
    <source>
        <strain evidence="1">Sdau11-99</strain>
    </source>
</reference>
<dbReference type="Proteomes" id="UP000572817">
    <property type="component" value="Unassembled WGS sequence"/>
</dbReference>
<evidence type="ECO:0000313" key="2">
    <source>
        <dbReference type="Proteomes" id="UP000572817"/>
    </source>
</evidence>
<sequence>MKEALISPGPNVNIMIYPIPKPKVDQVFIEAIAIVTNSKNCVVTIFKPGNVELKDPMKGVMAHLETKERVKGVHVLVGLLTETWSLFDFWGARGMRVKYWGTGHENWELTTYAIPAEYVAAVALEPGAVGVLKFLGDRKSTFEIAEDMKAVYGIKPKLERLGSLEDVYKQRNAGGQQDLQSEVTYFFLTGKIALGECLDNRRYSEIN</sequence>
<dbReference type="AlphaFoldDB" id="A0A8H4IWE3"/>
<gene>
    <name evidence="1" type="ORF">GTA08_BOTSDO05177</name>
</gene>
<organism evidence="1 2">
    <name type="scientific">Botryosphaeria dothidea</name>
    <dbReference type="NCBI Taxonomy" id="55169"/>
    <lineage>
        <taxon>Eukaryota</taxon>
        <taxon>Fungi</taxon>
        <taxon>Dikarya</taxon>
        <taxon>Ascomycota</taxon>
        <taxon>Pezizomycotina</taxon>
        <taxon>Dothideomycetes</taxon>
        <taxon>Dothideomycetes incertae sedis</taxon>
        <taxon>Botryosphaeriales</taxon>
        <taxon>Botryosphaeriaceae</taxon>
        <taxon>Botryosphaeria</taxon>
    </lineage>
</organism>
<dbReference type="EMBL" id="WWBZ02000033">
    <property type="protein sequence ID" value="KAF4306348.1"/>
    <property type="molecule type" value="Genomic_DNA"/>
</dbReference>